<evidence type="ECO:0000259" key="18">
    <source>
        <dbReference type="PROSITE" id="PS50255"/>
    </source>
</evidence>
<evidence type="ECO:0000256" key="12">
    <source>
        <dbReference type="ARBA" id="ARBA00023002"/>
    </source>
</evidence>
<name>W9Z005_9EURO</name>
<gene>
    <name evidence="19" type="ORF">A1O1_04771</name>
</gene>
<dbReference type="RefSeq" id="XP_007723850.1">
    <property type="nucleotide sequence ID" value="XM_007725660.1"/>
</dbReference>
<keyword evidence="8 17" id="KW-0812">Transmembrane</keyword>
<evidence type="ECO:0000256" key="3">
    <source>
        <dbReference type="ARBA" id="ARBA00004991"/>
    </source>
</evidence>
<dbReference type="PIRSF" id="PIRSF015921">
    <property type="entry name" value="FA_sphinglp_des"/>
    <property type="match status" value="1"/>
</dbReference>
<dbReference type="InterPro" id="IPR001199">
    <property type="entry name" value="Cyt_B5-like_heme/steroid-bd"/>
</dbReference>
<keyword evidence="11 17" id="KW-1133">Transmembrane helix</keyword>
<evidence type="ECO:0000256" key="17">
    <source>
        <dbReference type="SAM" id="Phobius"/>
    </source>
</evidence>
<keyword evidence="15 17" id="KW-0472">Membrane</keyword>
<dbReference type="GO" id="GO:0016020">
    <property type="term" value="C:membrane"/>
    <property type="evidence" value="ECO:0007669"/>
    <property type="project" value="UniProtKB-SubCell"/>
</dbReference>
<evidence type="ECO:0000256" key="6">
    <source>
        <dbReference type="ARBA" id="ARBA00016939"/>
    </source>
</evidence>
<feature type="region of interest" description="Disordered" evidence="16">
    <location>
        <begin position="142"/>
        <end position="162"/>
    </location>
</feature>
<evidence type="ECO:0000256" key="7">
    <source>
        <dbReference type="ARBA" id="ARBA00022617"/>
    </source>
</evidence>
<evidence type="ECO:0000256" key="1">
    <source>
        <dbReference type="ARBA" id="ARBA00004141"/>
    </source>
</evidence>
<dbReference type="InterPro" id="IPR005804">
    <property type="entry name" value="FA_desaturase_dom"/>
</dbReference>
<evidence type="ECO:0000313" key="19">
    <source>
        <dbReference type="EMBL" id="EXJ87844.1"/>
    </source>
</evidence>
<comment type="pathway">
    <text evidence="3">Sphingolipid metabolism.</text>
</comment>
<evidence type="ECO:0000256" key="16">
    <source>
        <dbReference type="SAM" id="MobiDB-lite"/>
    </source>
</evidence>
<feature type="transmembrane region" description="Helical" evidence="17">
    <location>
        <begin position="389"/>
        <end position="410"/>
    </location>
</feature>
<dbReference type="InterPro" id="IPR012171">
    <property type="entry name" value="Fatty_acid_desaturase"/>
</dbReference>
<dbReference type="EMBL" id="AMWN01000004">
    <property type="protein sequence ID" value="EXJ87844.1"/>
    <property type="molecule type" value="Genomic_DNA"/>
</dbReference>
<dbReference type="AlphaFoldDB" id="W9Z005"/>
<dbReference type="GO" id="GO:0046872">
    <property type="term" value="F:metal ion binding"/>
    <property type="evidence" value="ECO:0007669"/>
    <property type="project" value="UniProtKB-KW"/>
</dbReference>
<evidence type="ECO:0000256" key="11">
    <source>
        <dbReference type="ARBA" id="ARBA00022989"/>
    </source>
</evidence>
<dbReference type="InterPro" id="IPR036400">
    <property type="entry name" value="Cyt_B5-like_heme/steroid_sf"/>
</dbReference>
<dbReference type="GO" id="GO:0016717">
    <property type="term" value="F:oxidoreductase activity, acting on paired donors, with oxidation of a pair of donors resulting in the reduction of molecular oxygen to two molecules of water"/>
    <property type="evidence" value="ECO:0007669"/>
    <property type="project" value="TreeGrafter"/>
</dbReference>
<comment type="pathway">
    <text evidence="2">Lipid metabolism; sphingolipid metabolism.</text>
</comment>
<accession>W9Z005</accession>
<evidence type="ECO:0000256" key="8">
    <source>
        <dbReference type="ARBA" id="ARBA00022692"/>
    </source>
</evidence>
<keyword evidence="12" id="KW-0560">Oxidoreductase</keyword>
<keyword evidence="10" id="KW-0746">Sphingolipid metabolism</keyword>
<dbReference type="PANTHER" id="PTHR19353">
    <property type="entry name" value="FATTY ACID DESATURASE 2"/>
    <property type="match status" value="1"/>
</dbReference>
<evidence type="ECO:0000313" key="20">
    <source>
        <dbReference type="Proteomes" id="UP000019484"/>
    </source>
</evidence>
<keyword evidence="14" id="KW-0443">Lipid metabolism</keyword>
<dbReference type="STRING" id="1182541.W9Z005"/>
<dbReference type="SMART" id="SM01117">
    <property type="entry name" value="Cyt-b5"/>
    <property type="match status" value="1"/>
</dbReference>
<dbReference type="HOGENOM" id="CLU_016265_3_1_1"/>
<dbReference type="UniPathway" id="UPA00222"/>
<dbReference type="eggNOG" id="KOG4232">
    <property type="taxonomic scope" value="Eukaryota"/>
</dbReference>
<dbReference type="GO" id="GO:0006665">
    <property type="term" value="P:sphingolipid metabolic process"/>
    <property type="evidence" value="ECO:0007669"/>
    <property type="project" value="UniProtKB-UniPathway"/>
</dbReference>
<proteinExistence type="inferred from homology"/>
<protein>
    <recommendedName>
        <fullName evidence="6">Delta 8-(E)-sphingolipid desaturase</fullName>
        <ecNumber evidence="5">1.14.19.18</ecNumber>
    </recommendedName>
</protein>
<dbReference type="PROSITE" id="PS50255">
    <property type="entry name" value="CYTOCHROME_B5_2"/>
    <property type="match status" value="1"/>
</dbReference>
<feature type="transmembrane region" description="Helical" evidence="17">
    <location>
        <begin position="357"/>
        <end position="377"/>
    </location>
</feature>
<sequence length="557" mass="63121">MPGPTSRNPRTAVLSIEDIKSLIAKGSTIVIFKQKVLNLDSWLPFHPGGAKIVLHVVGKDATDEINAFHSPGAISLMQRFQIGTIEGTWDNLLPPIQGGSYQDRDGVLLDDKGSDMSTDSPCMLSDVASLPDSPTCHKRCLASDSDDDLKPSTTSNSQDPLVDEKEHSMSLIDLGNKTRVTLDPSMYPAAGTEIQSDVAIKYRLLDQRLHDQGLYQCHYSAYGIEAARCTVIFFAMTFAVYHGWVLIGGVFLGLFWHQMVFIAHDAGHSGITHNFTIDSVIAMTVGSHIGGLSMGWWKKSHNIHHVATNAPEHDPDIQHLPFFAVSLRFMNSIYSTYYERIMSHTRVSKFLLRYQAYYYYAGLTLGRFNLYVLSWQHLLQGGRKGRTWWYPWFELSGHIFFWTWFGYFLVYRSIQTAWSRFGFVMVSHMTTMPLHVQFTLSHFAMSTASLGPQESFPQRMLRTTMDVDCPPWLDFLHGGLQFQAVHHLFPRLPRHNLRRAQKLVRDFCLDVGIPFAVYGVVDSNKVVLGHLDDIGRQVAIMEKCRDVIMQTDHAVRE</sequence>
<comment type="caution">
    <text evidence="19">The sequence shown here is derived from an EMBL/GenBank/DDBJ whole genome shotgun (WGS) entry which is preliminary data.</text>
</comment>
<keyword evidence="20" id="KW-1185">Reference proteome</keyword>
<comment type="subcellular location">
    <subcellularLocation>
        <location evidence="1">Membrane</location>
        <topology evidence="1">Multi-pass membrane protein</topology>
    </subcellularLocation>
</comment>
<keyword evidence="13" id="KW-0408">Iron</keyword>
<feature type="transmembrane region" description="Helical" evidence="17">
    <location>
        <begin position="277"/>
        <end position="297"/>
    </location>
</feature>
<dbReference type="Pfam" id="PF00173">
    <property type="entry name" value="Cyt-b5"/>
    <property type="match status" value="1"/>
</dbReference>
<evidence type="ECO:0000256" key="4">
    <source>
        <dbReference type="ARBA" id="ARBA00009295"/>
    </source>
</evidence>
<dbReference type="GeneID" id="19159649"/>
<evidence type="ECO:0000256" key="15">
    <source>
        <dbReference type="ARBA" id="ARBA00023136"/>
    </source>
</evidence>
<dbReference type="Gene3D" id="3.10.120.10">
    <property type="entry name" value="Cytochrome b5-like heme/steroid binding domain"/>
    <property type="match status" value="1"/>
</dbReference>
<dbReference type="SUPFAM" id="SSF55856">
    <property type="entry name" value="Cytochrome b5-like heme/steroid binding domain"/>
    <property type="match status" value="1"/>
</dbReference>
<keyword evidence="7" id="KW-0349">Heme</keyword>
<reference evidence="19 20" key="1">
    <citation type="submission" date="2013-03" db="EMBL/GenBank/DDBJ databases">
        <title>The Genome Sequence of Capronia coronata CBS 617.96.</title>
        <authorList>
            <consortium name="The Broad Institute Genomics Platform"/>
            <person name="Cuomo C."/>
            <person name="de Hoog S."/>
            <person name="Gorbushina A."/>
            <person name="Walker B."/>
            <person name="Young S.K."/>
            <person name="Zeng Q."/>
            <person name="Gargeya S."/>
            <person name="Fitzgerald M."/>
            <person name="Haas B."/>
            <person name="Abouelleil A."/>
            <person name="Allen A.W."/>
            <person name="Alvarado L."/>
            <person name="Arachchi H.M."/>
            <person name="Berlin A.M."/>
            <person name="Chapman S.B."/>
            <person name="Gainer-Dewar J."/>
            <person name="Goldberg J."/>
            <person name="Griggs A."/>
            <person name="Gujja S."/>
            <person name="Hansen M."/>
            <person name="Howarth C."/>
            <person name="Imamovic A."/>
            <person name="Ireland A."/>
            <person name="Larimer J."/>
            <person name="McCowan C."/>
            <person name="Murphy C."/>
            <person name="Pearson M."/>
            <person name="Poon T.W."/>
            <person name="Priest M."/>
            <person name="Roberts A."/>
            <person name="Saif S."/>
            <person name="Shea T."/>
            <person name="Sisk P."/>
            <person name="Sykes S."/>
            <person name="Wortman J."/>
            <person name="Nusbaum C."/>
            <person name="Birren B."/>
        </authorList>
    </citation>
    <scope>NUCLEOTIDE SEQUENCE [LARGE SCALE GENOMIC DNA]</scope>
    <source>
        <strain evidence="19 20">CBS 617.96</strain>
    </source>
</reference>
<dbReference type="CDD" id="cd03506">
    <property type="entry name" value="Delta6-FADS-like"/>
    <property type="match status" value="1"/>
</dbReference>
<evidence type="ECO:0000256" key="13">
    <source>
        <dbReference type="ARBA" id="ARBA00023004"/>
    </source>
</evidence>
<dbReference type="PANTHER" id="PTHR19353:SF30">
    <property type="entry name" value="DELTA 8-(E)-SPHINGOLIPID DESATURASE"/>
    <property type="match status" value="1"/>
</dbReference>
<comment type="similarity">
    <text evidence="4">Belongs to the fatty acid desaturase type 1 family.</text>
</comment>
<evidence type="ECO:0000256" key="10">
    <source>
        <dbReference type="ARBA" id="ARBA00022919"/>
    </source>
</evidence>
<dbReference type="EC" id="1.14.19.18" evidence="5"/>
<dbReference type="Pfam" id="PF00487">
    <property type="entry name" value="FA_desaturase"/>
    <property type="match status" value="1"/>
</dbReference>
<evidence type="ECO:0000256" key="2">
    <source>
        <dbReference type="ARBA" id="ARBA00004760"/>
    </source>
</evidence>
<keyword evidence="9" id="KW-0479">Metal-binding</keyword>
<feature type="transmembrane region" description="Helical" evidence="17">
    <location>
        <begin position="231"/>
        <end position="256"/>
    </location>
</feature>
<feature type="domain" description="Cytochrome b5 heme-binding" evidence="18">
    <location>
        <begin position="11"/>
        <end position="86"/>
    </location>
</feature>
<organism evidence="19 20">
    <name type="scientific">Capronia coronata CBS 617.96</name>
    <dbReference type="NCBI Taxonomy" id="1182541"/>
    <lineage>
        <taxon>Eukaryota</taxon>
        <taxon>Fungi</taxon>
        <taxon>Dikarya</taxon>
        <taxon>Ascomycota</taxon>
        <taxon>Pezizomycotina</taxon>
        <taxon>Eurotiomycetes</taxon>
        <taxon>Chaetothyriomycetidae</taxon>
        <taxon>Chaetothyriales</taxon>
        <taxon>Herpotrichiellaceae</taxon>
        <taxon>Capronia</taxon>
    </lineage>
</organism>
<dbReference type="Proteomes" id="UP000019484">
    <property type="component" value="Unassembled WGS sequence"/>
</dbReference>
<evidence type="ECO:0000256" key="14">
    <source>
        <dbReference type="ARBA" id="ARBA00023098"/>
    </source>
</evidence>
<evidence type="ECO:0000256" key="5">
    <source>
        <dbReference type="ARBA" id="ARBA00012019"/>
    </source>
</evidence>
<dbReference type="OrthoDB" id="260091at2759"/>
<evidence type="ECO:0000256" key="9">
    <source>
        <dbReference type="ARBA" id="ARBA00022723"/>
    </source>
</evidence>